<evidence type="ECO:0000259" key="3">
    <source>
        <dbReference type="Pfam" id="PF11774"/>
    </source>
</evidence>
<dbReference type="EMBL" id="VFMN01000001">
    <property type="protein sequence ID" value="TQJ07751.1"/>
    <property type="molecule type" value="Genomic_DNA"/>
</dbReference>
<keyword evidence="1" id="KW-0238">DNA-binding</keyword>
<evidence type="ECO:0000313" key="6">
    <source>
        <dbReference type="Proteomes" id="UP000317893"/>
    </source>
</evidence>
<dbReference type="GO" id="GO:0003677">
    <property type="term" value="F:DNA binding"/>
    <property type="evidence" value="ECO:0007669"/>
    <property type="project" value="UniProtKB-KW"/>
</dbReference>
<dbReference type="Pfam" id="PF23359">
    <property type="entry name" value="Lsr2_DNA-bd"/>
    <property type="match status" value="1"/>
</dbReference>
<feature type="region of interest" description="Disordered" evidence="2">
    <location>
        <begin position="53"/>
        <end position="114"/>
    </location>
</feature>
<feature type="domain" description="Lsr2 dimerization" evidence="3">
    <location>
        <begin position="1"/>
        <end position="58"/>
    </location>
</feature>
<dbReference type="OrthoDB" id="4113332at2"/>
<dbReference type="Pfam" id="PF11774">
    <property type="entry name" value="Lsr2"/>
    <property type="match status" value="1"/>
</dbReference>
<reference evidence="5 6" key="1">
    <citation type="submission" date="2019-06" db="EMBL/GenBank/DDBJ databases">
        <title>Sequencing the genomes of 1000 actinobacteria strains.</title>
        <authorList>
            <person name="Klenk H.-P."/>
        </authorList>
    </citation>
    <scope>NUCLEOTIDE SEQUENCE [LARGE SCALE GENOMIC DNA]</scope>
    <source>
        <strain evidence="5 6">DSM 18607</strain>
    </source>
</reference>
<dbReference type="AlphaFoldDB" id="A0A542DXD3"/>
<evidence type="ECO:0000259" key="4">
    <source>
        <dbReference type="Pfam" id="PF23359"/>
    </source>
</evidence>
<dbReference type="Proteomes" id="UP000317893">
    <property type="component" value="Unassembled WGS sequence"/>
</dbReference>
<protein>
    <submittedName>
        <fullName evidence="5">Lsr2 protein</fullName>
    </submittedName>
</protein>
<comment type="caution">
    <text evidence="5">The sequence shown here is derived from an EMBL/GenBank/DDBJ whole genome shotgun (WGS) entry which is preliminary data.</text>
</comment>
<evidence type="ECO:0000256" key="1">
    <source>
        <dbReference type="ARBA" id="ARBA00023125"/>
    </source>
</evidence>
<organism evidence="5 6">
    <name type="scientific">Lapillicoccus jejuensis</name>
    <dbReference type="NCBI Taxonomy" id="402171"/>
    <lineage>
        <taxon>Bacteria</taxon>
        <taxon>Bacillati</taxon>
        <taxon>Actinomycetota</taxon>
        <taxon>Actinomycetes</taxon>
        <taxon>Micrococcales</taxon>
        <taxon>Intrasporangiaceae</taxon>
        <taxon>Lapillicoccus</taxon>
    </lineage>
</organism>
<proteinExistence type="predicted"/>
<evidence type="ECO:0000313" key="5">
    <source>
        <dbReference type="EMBL" id="TQJ07751.1"/>
    </source>
</evidence>
<name>A0A542DXD3_9MICO</name>
<dbReference type="Gene3D" id="3.30.60.230">
    <property type="entry name" value="Lsr2, dimerization domain"/>
    <property type="match status" value="1"/>
</dbReference>
<gene>
    <name evidence="5" type="ORF">FB458_0819</name>
</gene>
<dbReference type="InterPro" id="IPR036625">
    <property type="entry name" value="E3-bd_dom_sf"/>
</dbReference>
<sequence>MAQRVQVVLEDDVDGGEASETVLFGLDGVNYEIDLNDDNAGKLRDALATWVGHARRSGGARKAAGGRKTSSAGSSPKRTDLSEVREWARSNGYEVSDRGRVSAQVQEAYDKAHG</sequence>
<keyword evidence="6" id="KW-1185">Reference proteome</keyword>
<dbReference type="RefSeq" id="WP_141846991.1">
    <property type="nucleotide sequence ID" value="NZ_BAAAPR010000008.1"/>
</dbReference>
<accession>A0A542DXD3</accession>
<feature type="compositionally biased region" description="Basic and acidic residues" evidence="2">
    <location>
        <begin position="77"/>
        <end position="88"/>
    </location>
</feature>
<evidence type="ECO:0000256" key="2">
    <source>
        <dbReference type="SAM" id="MobiDB-lite"/>
    </source>
</evidence>
<dbReference type="Gene3D" id="4.10.320.10">
    <property type="entry name" value="E3-binding domain"/>
    <property type="match status" value="1"/>
</dbReference>
<dbReference type="GO" id="GO:0016746">
    <property type="term" value="F:acyltransferase activity"/>
    <property type="evidence" value="ECO:0007669"/>
    <property type="project" value="InterPro"/>
</dbReference>
<dbReference type="InterPro" id="IPR055370">
    <property type="entry name" value="Lsr2_DNA-bd"/>
</dbReference>
<dbReference type="InterPro" id="IPR042261">
    <property type="entry name" value="Lsr2-like_dimerization"/>
</dbReference>
<dbReference type="InterPro" id="IPR024412">
    <property type="entry name" value="Lsr2_dim_dom"/>
</dbReference>
<feature type="domain" description="Lsr2 DNA-binding" evidence="4">
    <location>
        <begin position="78"/>
        <end position="112"/>
    </location>
</feature>